<organism evidence="1 2">
    <name type="scientific">Ficus carica</name>
    <name type="common">Common fig</name>
    <dbReference type="NCBI Taxonomy" id="3494"/>
    <lineage>
        <taxon>Eukaryota</taxon>
        <taxon>Viridiplantae</taxon>
        <taxon>Streptophyta</taxon>
        <taxon>Embryophyta</taxon>
        <taxon>Tracheophyta</taxon>
        <taxon>Spermatophyta</taxon>
        <taxon>Magnoliopsida</taxon>
        <taxon>eudicotyledons</taxon>
        <taxon>Gunneridae</taxon>
        <taxon>Pentapetalae</taxon>
        <taxon>rosids</taxon>
        <taxon>fabids</taxon>
        <taxon>Rosales</taxon>
        <taxon>Moraceae</taxon>
        <taxon>Ficeae</taxon>
        <taxon>Ficus</taxon>
    </lineage>
</organism>
<dbReference type="Gramene" id="FCD_00027858-RA">
    <property type="protein sequence ID" value="FCD_00027858-RA:cds"/>
    <property type="gene ID" value="FCD_00027858"/>
</dbReference>
<dbReference type="AlphaFoldDB" id="A0AA88DBK3"/>
<evidence type="ECO:0000313" key="1">
    <source>
        <dbReference type="EMBL" id="GMN51940.1"/>
    </source>
</evidence>
<dbReference type="EMBL" id="BTGU01000039">
    <property type="protein sequence ID" value="GMN51940.1"/>
    <property type="molecule type" value="Genomic_DNA"/>
</dbReference>
<accession>A0AA88DBK3</accession>
<sequence length="104" mass="11221">MDAELRSSRVVGNPYIGSITAVEASVPRGVDGRSKRIDAAVVLKRPRKEAPELGGISNPTGARKRAIPWPYLAASCVFIVKEKLLVKSESFGLPPASQSRTYRA</sequence>
<evidence type="ECO:0000313" key="2">
    <source>
        <dbReference type="Proteomes" id="UP001187192"/>
    </source>
</evidence>
<keyword evidence="2" id="KW-1185">Reference proteome</keyword>
<reference evidence="1" key="1">
    <citation type="submission" date="2023-07" db="EMBL/GenBank/DDBJ databases">
        <title>draft genome sequence of fig (Ficus carica).</title>
        <authorList>
            <person name="Takahashi T."/>
            <person name="Nishimura K."/>
        </authorList>
    </citation>
    <scope>NUCLEOTIDE SEQUENCE</scope>
</reference>
<gene>
    <name evidence="1" type="ORF">TIFTF001_021080</name>
</gene>
<protein>
    <submittedName>
        <fullName evidence="1">Uncharacterized protein</fullName>
    </submittedName>
</protein>
<comment type="caution">
    <text evidence="1">The sequence shown here is derived from an EMBL/GenBank/DDBJ whole genome shotgun (WGS) entry which is preliminary data.</text>
</comment>
<name>A0AA88DBK3_FICCA</name>
<proteinExistence type="predicted"/>
<dbReference type="Proteomes" id="UP001187192">
    <property type="component" value="Unassembled WGS sequence"/>
</dbReference>